<protein>
    <submittedName>
        <fullName evidence="1">Uncharacterized protein</fullName>
    </submittedName>
</protein>
<keyword evidence="2" id="KW-1185">Reference proteome</keyword>
<sequence>MPRACHFLYTLDRDPNTAPIDARVAACTGRLEKVFRYGVGIAAKLTPSGEFADVYRRDRDEQLATLFRDARVVVKELLQSRRSWFSQRDGQRAVMKLDGMTFAFGARHNFRQYEAYRKTPDLNTGPNASVLDAIFALFSHASSLYWSAFTTSAERSVAYDNTYTTSAFDWDGEYQPTNNHLFLPNGVVGFLSALSNQMPLQLYPVLSQNIVRTMLQALLKGNSLLDGNGTAVSEPWGEQTQRQYDSAMACLRRHHDADEDVERRGDSPWTIADSEAIFLDSAVIGPTYELYNRAIQGHNETGLSVSVDTRVIGPKRLFFYNYASAHCDYDDLELRRVRSPSRSSPSKIRLNLALNNFPPFLETFSCAAAEGPGDRCVIWKGPASAKSMRSIRKVPSNLTYHLLAKSGETNATNNLESRSSIND</sequence>
<comment type="caution">
    <text evidence="1">The sequence shown here is derived from an EMBL/GenBank/DDBJ whole genome shotgun (WGS) entry which is preliminary data.</text>
</comment>
<dbReference type="EMBL" id="CM023484">
    <property type="protein sequence ID" value="KAH6932085.1"/>
    <property type="molecule type" value="Genomic_DNA"/>
</dbReference>
<accession>A0ACB7SBU6</accession>
<name>A0ACB7SBU6_HYAAI</name>
<dbReference type="Proteomes" id="UP000821845">
    <property type="component" value="Chromosome 4"/>
</dbReference>
<organism evidence="1 2">
    <name type="scientific">Hyalomma asiaticum</name>
    <name type="common">Tick</name>
    <dbReference type="NCBI Taxonomy" id="266040"/>
    <lineage>
        <taxon>Eukaryota</taxon>
        <taxon>Metazoa</taxon>
        <taxon>Ecdysozoa</taxon>
        <taxon>Arthropoda</taxon>
        <taxon>Chelicerata</taxon>
        <taxon>Arachnida</taxon>
        <taxon>Acari</taxon>
        <taxon>Parasitiformes</taxon>
        <taxon>Ixodida</taxon>
        <taxon>Ixodoidea</taxon>
        <taxon>Ixodidae</taxon>
        <taxon>Hyalomminae</taxon>
        <taxon>Hyalomma</taxon>
    </lineage>
</organism>
<evidence type="ECO:0000313" key="1">
    <source>
        <dbReference type="EMBL" id="KAH6932085.1"/>
    </source>
</evidence>
<gene>
    <name evidence="1" type="ORF">HPB50_002840</name>
</gene>
<reference evidence="1" key="1">
    <citation type="submission" date="2020-05" db="EMBL/GenBank/DDBJ databases">
        <title>Large-scale comparative analyses of tick genomes elucidate their genetic diversity and vector capacities.</title>
        <authorList>
            <person name="Jia N."/>
            <person name="Wang J."/>
            <person name="Shi W."/>
            <person name="Du L."/>
            <person name="Sun Y."/>
            <person name="Zhan W."/>
            <person name="Jiang J."/>
            <person name="Wang Q."/>
            <person name="Zhang B."/>
            <person name="Ji P."/>
            <person name="Sakyi L.B."/>
            <person name="Cui X."/>
            <person name="Yuan T."/>
            <person name="Jiang B."/>
            <person name="Yang W."/>
            <person name="Lam T.T.-Y."/>
            <person name="Chang Q."/>
            <person name="Ding S."/>
            <person name="Wang X."/>
            <person name="Zhu J."/>
            <person name="Ruan X."/>
            <person name="Zhao L."/>
            <person name="Wei J."/>
            <person name="Que T."/>
            <person name="Du C."/>
            <person name="Cheng J."/>
            <person name="Dai P."/>
            <person name="Han X."/>
            <person name="Huang E."/>
            <person name="Gao Y."/>
            <person name="Liu J."/>
            <person name="Shao H."/>
            <person name="Ye R."/>
            <person name="Li L."/>
            <person name="Wei W."/>
            <person name="Wang X."/>
            <person name="Wang C."/>
            <person name="Yang T."/>
            <person name="Huo Q."/>
            <person name="Li W."/>
            <person name="Guo W."/>
            <person name="Chen H."/>
            <person name="Zhou L."/>
            <person name="Ni X."/>
            <person name="Tian J."/>
            <person name="Zhou Y."/>
            <person name="Sheng Y."/>
            <person name="Liu T."/>
            <person name="Pan Y."/>
            <person name="Xia L."/>
            <person name="Li J."/>
            <person name="Zhao F."/>
            <person name="Cao W."/>
        </authorList>
    </citation>
    <scope>NUCLEOTIDE SEQUENCE</scope>
    <source>
        <strain evidence="1">Hyas-2018</strain>
    </source>
</reference>
<proteinExistence type="predicted"/>
<evidence type="ECO:0000313" key="2">
    <source>
        <dbReference type="Proteomes" id="UP000821845"/>
    </source>
</evidence>